<feature type="transmembrane region" description="Helical" evidence="11">
    <location>
        <begin position="135"/>
        <end position="156"/>
    </location>
</feature>
<dbReference type="CDD" id="cd06225">
    <property type="entry name" value="HAMP"/>
    <property type="match status" value="1"/>
</dbReference>
<accession>A0A9D9EEF0</accession>
<dbReference type="EMBL" id="JADIMU010000050">
    <property type="protein sequence ID" value="MBO8443604.1"/>
    <property type="molecule type" value="Genomic_DNA"/>
</dbReference>
<dbReference type="PANTHER" id="PTHR45436:SF5">
    <property type="entry name" value="SENSOR HISTIDINE KINASE TRCS"/>
    <property type="match status" value="1"/>
</dbReference>
<dbReference type="PANTHER" id="PTHR45436">
    <property type="entry name" value="SENSOR HISTIDINE KINASE YKOH"/>
    <property type="match status" value="1"/>
</dbReference>
<dbReference type="InterPro" id="IPR036097">
    <property type="entry name" value="HisK_dim/P_sf"/>
</dbReference>
<dbReference type="Pfam" id="PF00512">
    <property type="entry name" value="HisKA"/>
    <property type="match status" value="1"/>
</dbReference>
<dbReference type="SMART" id="SM00387">
    <property type="entry name" value="HATPase_c"/>
    <property type="match status" value="1"/>
</dbReference>
<dbReference type="InterPro" id="IPR003594">
    <property type="entry name" value="HATPase_dom"/>
</dbReference>
<keyword evidence="7" id="KW-0418">Kinase</keyword>
<dbReference type="InterPro" id="IPR003661">
    <property type="entry name" value="HisK_dim/P_dom"/>
</dbReference>
<dbReference type="PROSITE" id="PS50109">
    <property type="entry name" value="HIS_KIN"/>
    <property type="match status" value="1"/>
</dbReference>
<dbReference type="InterPro" id="IPR050428">
    <property type="entry name" value="TCS_sensor_his_kinase"/>
</dbReference>
<organism evidence="14 15">
    <name type="scientific">Candidatus Aphodenecus pullistercoris</name>
    <dbReference type="NCBI Taxonomy" id="2840669"/>
    <lineage>
        <taxon>Bacteria</taxon>
        <taxon>Pseudomonadati</taxon>
        <taxon>Spirochaetota</taxon>
        <taxon>Spirochaetia</taxon>
        <taxon>Spirochaetales</taxon>
        <taxon>Candidatus Aphodenecus</taxon>
    </lineage>
</organism>
<reference evidence="14" key="2">
    <citation type="journal article" date="2021" name="PeerJ">
        <title>Extensive microbial diversity within the chicken gut microbiome revealed by metagenomics and culture.</title>
        <authorList>
            <person name="Gilroy R."/>
            <person name="Ravi A."/>
            <person name="Getino M."/>
            <person name="Pursley I."/>
            <person name="Horton D.L."/>
            <person name="Alikhan N.F."/>
            <person name="Baker D."/>
            <person name="Gharbi K."/>
            <person name="Hall N."/>
            <person name="Watson M."/>
            <person name="Adriaenssens E.M."/>
            <person name="Foster-Nyarko E."/>
            <person name="Jarju S."/>
            <person name="Secka A."/>
            <person name="Antonio M."/>
            <person name="Oren A."/>
            <person name="Chaudhuri R.R."/>
            <person name="La Ragione R."/>
            <person name="Hildebrand F."/>
            <person name="Pallen M.J."/>
        </authorList>
    </citation>
    <scope>NUCLEOTIDE SEQUENCE</scope>
    <source>
        <strain evidence="14">11167</strain>
    </source>
</reference>
<keyword evidence="4" id="KW-0597">Phosphoprotein</keyword>
<dbReference type="FunFam" id="1.10.287.130:FF:000001">
    <property type="entry name" value="Two-component sensor histidine kinase"/>
    <property type="match status" value="1"/>
</dbReference>
<dbReference type="InterPro" id="IPR005467">
    <property type="entry name" value="His_kinase_dom"/>
</dbReference>
<evidence type="ECO:0000256" key="2">
    <source>
        <dbReference type="ARBA" id="ARBA00004370"/>
    </source>
</evidence>
<dbReference type="EC" id="2.7.13.3" evidence="3"/>
<evidence type="ECO:0000259" key="13">
    <source>
        <dbReference type="PROSITE" id="PS50885"/>
    </source>
</evidence>
<evidence type="ECO:0000256" key="8">
    <source>
        <dbReference type="ARBA" id="ARBA00022989"/>
    </source>
</evidence>
<evidence type="ECO:0000313" key="15">
    <source>
        <dbReference type="Proteomes" id="UP000823633"/>
    </source>
</evidence>
<dbReference type="SUPFAM" id="SSF158472">
    <property type="entry name" value="HAMP domain-like"/>
    <property type="match status" value="1"/>
</dbReference>
<dbReference type="GO" id="GO:0005886">
    <property type="term" value="C:plasma membrane"/>
    <property type="evidence" value="ECO:0007669"/>
    <property type="project" value="TreeGrafter"/>
</dbReference>
<dbReference type="Gene3D" id="1.10.287.130">
    <property type="match status" value="1"/>
</dbReference>
<evidence type="ECO:0000256" key="7">
    <source>
        <dbReference type="ARBA" id="ARBA00022777"/>
    </source>
</evidence>
<dbReference type="PRINTS" id="PR00344">
    <property type="entry name" value="BCTRLSENSOR"/>
</dbReference>
<evidence type="ECO:0000256" key="9">
    <source>
        <dbReference type="ARBA" id="ARBA00023012"/>
    </source>
</evidence>
<name>A0A9D9EEF0_9SPIR</name>
<dbReference type="Proteomes" id="UP000823633">
    <property type="component" value="Unassembled WGS sequence"/>
</dbReference>
<dbReference type="Pfam" id="PF00672">
    <property type="entry name" value="HAMP"/>
    <property type="match status" value="1"/>
</dbReference>
<dbReference type="AlphaFoldDB" id="A0A9D9EEF0"/>
<dbReference type="Pfam" id="PF02518">
    <property type="entry name" value="HATPase_c"/>
    <property type="match status" value="1"/>
</dbReference>
<evidence type="ECO:0000259" key="12">
    <source>
        <dbReference type="PROSITE" id="PS50109"/>
    </source>
</evidence>
<evidence type="ECO:0000256" key="3">
    <source>
        <dbReference type="ARBA" id="ARBA00012438"/>
    </source>
</evidence>
<evidence type="ECO:0000256" key="10">
    <source>
        <dbReference type="ARBA" id="ARBA00023136"/>
    </source>
</evidence>
<keyword evidence="10 11" id="KW-0472">Membrane</keyword>
<evidence type="ECO:0000256" key="11">
    <source>
        <dbReference type="SAM" id="Phobius"/>
    </source>
</evidence>
<keyword evidence="8 11" id="KW-1133">Transmembrane helix</keyword>
<comment type="subcellular location">
    <subcellularLocation>
        <location evidence="2">Membrane</location>
    </subcellularLocation>
</comment>
<evidence type="ECO:0000313" key="14">
    <source>
        <dbReference type="EMBL" id="MBO8443604.1"/>
    </source>
</evidence>
<dbReference type="FunFam" id="3.30.565.10:FF:000006">
    <property type="entry name" value="Sensor histidine kinase WalK"/>
    <property type="match status" value="1"/>
</dbReference>
<dbReference type="InterPro" id="IPR003660">
    <property type="entry name" value="HAMP_dom"/>
</dbReference>
<dbReference type="Gene3D" id="3.30.565.10">
    <property type="entry name" value="Histidine kinase-like ATPase, C-terminal domain"/>
    <property type="match status" value="1"/>
</dbReference>
<comment type="catalytic activity">
    <reaction evidence="1">
        <text>ATP + protein L-histidine = ADP + protein N-phospho-L-histidine.</text>
        <dbReference type="EC" id="2.7.13.3"/>
    </reaction>
</comment>
<feature type="domain" description="HAMP" evidence="13">
    <location>
        <begin position="157"/>
        <end position="211"/>
    </location>
</feature>
<proteinExistence type="predicted"/>
<feature type="transmembrane region" description="Helical" evidence="11">
    <location>
        <begin position="7"/>
        <end position="34"/>
    </location>
</feature>
<evidence type="ECO:0000256" key="4">
    <source>
        <dbReference type="ARBA" id="ARBA00022553"/>
    </source>
</evidence>
<keyword evidence="5" id="KW-0808">Transferase</keyword>
<comment type="caution">
    <text evidence="14">The sequence shown here is derived from an EMBL/GenBank/DDBJ whole genome shotgun (WGS) entry which is preliminary data.</text>
</comment>
<evidence type="ECO:0000256" key="5">
    <source>
        <dbReference type="ARBA" id="ARBA00022679"/>
    </source>
</evidence>
<dbReference type="InterPro" id="IPR004358">
    <property type="entry name" value="Sig_transdc_His_kin-like_C"/>
</dbReference>
<dbReference type="CDD" id="cd00082">
    <property type="entry name" value="HisKA"/>
    <property type="match status" value="1"/>
</dbReference>
<feature type="domain" description="Histidine kinase" evidence="12">
    <location>
        <begin position="219"/>
        <end position="435"/>
    </location>
</feature>
<reference evidence="14" key="1">
    <citation type="submission" date="2020-10" db="EMBL/GenBank/DDBJ databases">
        <authorList>
            <person name="Gilroy R."/>
        </authorList>
    </citation>
    <scope>NUCLEOTIDE SEQUENCE</scope>
    <source>
        <strain evidence="14">11167</strain>
    </source>
</reference>
<sequence>MTIKKRIVVWYTVWMAIIALVMVLAIISGSGFLIRHEALSNMREEVDEALEDIADGEWDEIDYYEDGLFLQVFSRDGNLIGGRDYDDFPPLGQDHGRMVEDGRWFVYSQEGRGGVVVRALMPASEVGTYMSSVQLMALVFLPLILFLSALGGYFIVRRSFRPADRAVEAAGQIVTSNDLSKRIGLGDGDDEIHSMTKAFDAMLDRLEEAFRKEKQFTSDASHELRTPLSVIKAECEYASKHVDDSEKMRQALSSIDRQAGRMTSLVSELLSLARADKGTLSPKYEDFCLSELAEMVLDSFEEEAEKKGLKLIAKCEDGLCVQADQGMVTRVLINLISNAVQYTGQGGWVMLRTERDGDWALISVEDNGIGIGKDHLERIWDRFFQVDPSRSSSSSGAGLGLPIVKAIIEAHKGSVSVESQPGRGSTFTVRIPLVKGE</sequence>
<keyword evidence="9" id="KW-0902">Two-component regulatory system</keyword>
<dbReference type="SMART" id="SM00304">
    <property type="entry name" value="HAMP"/>
    <property type="match status" value="1"/>
</dbReference>
<dbReference type="CDD" id="cd00075">
    <property type="entry name" value="HATPase"/>
    <property type="match status" value="1"/>
</dbReference>
<dbReference type="SUPFAM" id="SSF55874">
    <property type="entry name" value="ATPase domain of HSP90 chaperone/DNA topoisomerase II/histidine kinase"/>
    <property type="match status" value="1"/>
</dbReference>
<dbReference type="GO" id="GO:0000155">
    <property type="term" value="F:phosphorelay sensor kinase activity"/>
    <property type="evidence" value="ECO:0007669"/>
    <property type="project" value="InterPro"/>
</dbReference>
<evidence type="ECO:0000256" key="1">
    <source>
        <dbReference type="ARBA" id="ARBA00000085"/>
    </source>
</evidence>
<gene>
    <name evidence="14" type="ORF">IAC42_07605</name>
</gene>
<dbReference type="SUPFAM" id="SSF47384">
    <property type="entry name" value="Homodimeric domain of signal transducing histidine kinase"/>
    <property type="match status" value="1"/>
</dbReference>
<dbReference type="SMART" id="SM00388">
    <property type="entry name" value="HisKA"/>
    <property type="match status" value="1"/>
</dbReference>
<evidence type="ECO:0000256" key="6">
    <source>
        <dbReference type="ARBA" id="ARBA00022692"/>
    </source>
</evidence>
<keyword evidence="6 11" id="KW-0812">Transmembrane</keyword>
<dbReference type="InterPro" id="IPR036890">
    <property type="entry name" value="HATPase_C_sf"/>
</dbReference>
<dbReference type="PROSITE" id="PS50885">
    <property type="entry name" value="HAMP"/>
    <property type="match status" value="1"/>
</dbReference>
<protein>
    <recommendedName>
        <fullName evidence="3">histidine kinase</fullName>
        <ecNumber evidence="3">2.7.13.3</ecNumber>
    </recommendedName>
</protein>
<dbReference type="Gene3D" id="6.10.340.10">
    <property type="match status" value="1"/>
</dbReference>